<dbReference type="Gene3D" id="2.40.128.200">
    <property type="match status" value="1"/>
</dbReference>
<feature type="chain" id="PRO_5046519422" evidence="5">
    <location>
        <begin position="19"/>
        <end position="121"/>
    </location>
</feature>
<evidence type="ECO:0000259" key="6">
    <source>
        <dbReference type="Pfam" id="PF09864"/>
    </source>
</evidence>
<dbReference type="Proteomes" id="UP001597373">
    <property type="component" value="Unassembled WGS sequence"/>
</dbReference>
<evidence type="ECO:0000256" key="2">
    <source>
        <dbReference type="ARBA" id="ARBA00023136"/>
    </source>
</evidence>
<dbReference type="SUPFAM" id="SSF141488">
    <property type="entry name" value="YdhA-like"/>
    <property type="match status" value="1"/>
</dbReference>
<keyword evidence="1 5" id="KW-0732">Signal</keyword>
<reference evidence="8" key="1">
    <citation type="journal article" date="2019" name="Int. J. Syst. Evol. Microbiol.">
        <title>The Global Catalogue of Microorganisms (GCM) 10K type strain sequencing project: providing services to taxonomists for standard genome sequencing and annotation.</title>
        <authorList>
            <consortium name="The Broad Institute Genomics Platform"/>
            <consortium name="The Broad Institute Genome Sequencing Center for Infectious Disease"/>
            <person name="Wu L."/>
            <person name="Ma J."/>
        </authorList>
    </citation>
    <scope>NUCLEOTIDE SEQUENCE [LARGE SCALE GENOMIC DNA]</scope>
    <source>
        <strain evidence="8">KCTC 23707</strain>
    </source>
</reference>
<accession>A0ABW5DF47</accession>
<feature type="domain" description="C-type lysozyme inhibitor" evidence="6">
    <location>
        <begin position="40"/>
        <end position="104"/>
    </location>
</feature>
<evidence type="ECO:0000256" key="4">
    <source>
        <dbReference type="ARBA" id="ARBA00023288"/>
    </source>
</evidence>
<dbReference type="RefSeq" id="WP_345098871.1">
    <property type="nucleotide sequence ID" value="NZ_BAABGS010000020.1"/>
</dbReference>
<gene>
    <name evidence="7" type="ORF">ACFSMZ_08085</name>
</gene>
<evidence type="ECO:0000256" key="3">
    <source>
        <dbReference type="ARBA" id="ARBA00023139"/>
    </source>
</evidence>
<keyword evidence="2" id="KW-0472">Membrane</keyword>
<evidence type="ECO:0000256" key="1">
    <source>
        <dbReference type="ARBA" id="ARBA00022729"/>
    </source>
</evidence>
<protein>
    <submittedName>
        <fullName evidence="7">MliC family protein</fullName>
    </submittedName>
</protein>
<comment type="caution">
    <text evidence="7">The sequence shown here is derived from an EMBL/GenBank/DDBJ whole genome shotgun (WGS) entry which is preliminary data.</text>
</comment>
<name>A0ABW5DF47_9HYPH</name>
<keyword evidence="8" id="KW-1185">Reference proteome</keyword>
<sequence>MRIRLLALTLFLASQVSAAELAIPIPDQDHLTPETLNVVYDCSGQKLEVDYINAGPGSLAVFVRNGELVVASNVLSGSGARYAGGKYIWWTKGADGSLYDLTQGEDADPVLECSEVKNTKP</sequence>
<keyword evidence="3" id="KW-0564">Palmitate</keyword>
<evidence type="ECO:0000313" key="7">
    <source>
        <dbReference type="EMBL" id="MFD2259723.1"/>
    </source>
</evidence>
<proteinExistence type="predicted"/>
<dbReference type="EMBL" id="JBHUIR010000021">
    <property type="protein sequence ID" value="MFD2259723.1"/>
    <property type="molecule type" value="Genomic_DNA"/>
</dbReference>
<feature type="signal peptide" evidence="5">
    <location>
        <begin position="1"/>
        <end position="18"/>
    </location>
</feature>
<dbReference type="Pfam" id="PF09864">
    <property type="entry name" value="MliC"/>
    <property type="match status" value="1"/>
</dbReference>
<dbReference type="InterPro" id="IPR018660">
    <property type="entry name" value="MliC"/>
</dbReference>
<evidence type="ECO:0000256" key="5">
    <source>
        <dbReference type="SAM" id="SignalP"/>
    </source>
</evidence>
<dbReference type="InterPro" id="IPR036328">
    <property type="entry name" value="MliC_sf"/>
</dbReference>
<evidence type="ECO:0000313" key="8">
    <source>
        <dbReference type="Proteomes" id="UP001597373"/>
    </source>
</evidence>
<keyword evidence="4" id="KW-0449">Lipoprotein</keyword>
<organism evidence="7 8">
    <name type="scientific">Chelativorans composti</name>
    <dbReference type="NCBI Taxonomy" id="768533"/>
    <lineage>
        <taxon>Bacteria</taxon>
        <taxon>Pseudomonadati</taxon>
        <taxon>Pseudomonadota</taxon>
        <taxon>Alphaproteobacteria</taxon>
        <taxon>Hyphomicrobiales</taxon>
        <taxon>Phyllobacteriaceae</taxon>
        <taxon>Chelativorans</taxon>
    </lineage>
</organism>